<dbReference type="SUPFAM" id="SSF56821">
    <property type="entry name" value="Prismane protein-like"/>
    <property type="match status" value="1"/>
</dbReference>
<evidence type="ECO:0000256" key="5">
    <source>
        <dbReference type="ARBA" id="ARBA00023002"/>
    </source>
</evidence>
<evidence type="ECO:0000256" key="8">
    <source>
        <dbReference type="ARBA" id="ARBA00048733"/>
    </source>
</evidence>
<reference evidence="11 12" key="1">
    <citation type="submission" date="2016-09" db="EMBL/GenBank/DDBJ databases">
        <title>Complete genome of Desulfosporosinus sp. OL.</title>
        <authorList>
            <person name="Mardanov A."/>
            <person name="Beletsky A."/>
            <person name="Panova A."/>
            <person name="Karnachuk O."/>
            <person name="Ravin N."/>
        </authorList>
    </citation>
    <scope>NUCLEOTIDE SEQUENCE [LARGE SCALE GENOMIC DNA]</scope>
    <source>
        <strain evidence="11 12">OL</strain>
    </source>
</reference>
<comment type="caution">
    <text evidence="11">The sequence shown here is derived from an EMBL/GenBank/DDBJ whole genome shotgun (WGS) entry which is preliminary data.</text>
</comment>
<dbReference type="GO" id="GO:0016151">
    <property type="term" value="F:nickel cation binding"/>
    <property type="evidence" value="ECO:0007669"/>
    <property type="project" value="InterPro"/>
</dbReference>
<dbReference type="PANTHER" id="PTHR30109:SF4">
    <property type="entry name" value="CARBON MONOXIDE DEHYDROGENASE"/>
    <property type="match status" value="1"/>
</dbReference>
<evidence type="ECO:0000256" key="2">
    <source>
        <dbReference type="ARBA" id="ARBA00022485"/>
    </source>
</evidence>
<feature type="binding site" evidence="10">
    <location>
        <position position="37"/>
    </location>
    <ligand>
        <name>[4Fe-4S] cluster</name>
        <dbReference type="ChEBI" id="CHEBI:49883"/>
        <label>1</label>
        <note>ligand shared between dimeric partners</note>
    </ligand>
</feature>
<keyword evidence="2 9" id="KW-0004">4Fe-4S</keyword>
<dbReference type="InterPro" id="IPR010047">
    <property type="entry name" value="CODH"/>
</dbReference>
<organism evidence="11 12">
    <name type="scientific">Desulfosporosinus metallidurans</name>
    <dbReference type="NCBI Taxonomy" id="1888891"/>
    <lineage>
        <taxon>Bacteria</taxon>
        <taxon>Bacillati</taxon>
        <taxon>Bacillota</taxon>
        <taxon>Clostridia</taxon>
        <taxon>Eubacteriales</taxon>
        <taxon>Desulfitobacteriaceae</taxon>
        <taxon>Desulfosporosinus</taxon>
    </lineage>
</organism>
<evidence type="ECO:0000256" key="1">
    <source>
        <dbReference type="ARBA" id="ARBA00001966"/>
    </source>
</evidence>
<dbReference type="InterPro" id="IPR016099">
    <property type="entry name" value="Prismane-like_a/b-sand"/>
</dbReference>
<dbReference type="AlphaFoldDB" id="A0A1Q8QMK8"/>
<feature type="binding site" evidence="10">
    <location>
        <position position="296"/>
    </location>
    <ligand>
        <name>[Ni-4Fe-4S] cluster</name>
        <dbReference type="ChEBI" id="CHEBI:47739"/>
    </ligand>
</feature>
<feature type="binding site" evidence="10">
    <location>
        <position position="54"/>
    </location>
    <ligand>
        <name>[4Fe-4S] cluster</name>
        <dbReference type="ChEBI" id="CHEBI:49883"/>
        <label>2</label>
    </ligand>
</feature>
<dbReference type="CDD" id="cd01915">
    <property type="entry name" value="CODH"/>
    <property type="match status" value="1"/>
</dbReference>
<dbReference type="GO" id="GO:0004601">
    <property type="term" value="F:peroxidase activity"/>
    <property type="evidence" value="ECO:0007669"/>
    <property type="project" value="TreeGrafter"/>
</dbReference>
<feature type="binding site" evidence="10">
    <location>
        <position position="527"/>
    </location>
    <ligand>
        <name>[Ni-4Fe-4S] cluster</name>
        <dbReference type="ChEBI" id="CHEBI:47739"/>
    </ligand>
</feature>
<feature type="binding site" evidence="10">
    <location>
        <position position="46"/>
    </location>
    <ligand>
        <name>[4Fe-4S] cluster</name>
        <dbReference type="ChEBI" id="CHEBI:49883"/>
        <label>2</label>
    </ligand>
</feature>
<dbReference type="InterPro" id="IPR016101">
    <property type="entry name" value="CO_DH_a-bundle"/>
</dbReference>
<dbReference type="Gene3D" id="1.20.1270.30">
    <property type="match status" value="1"/>
</dbReference>
<dbReference type="GO" id="GO:0050418">
    <property type="term" value="F:hydroxylamine reductase activity"/>
    <property type="evidence" value="ECO:0007669"/>
    <property type="project" value="TreeGrafter"/>
</dbReference>
<evidence type="ECO:0000256" key="7">
    <source>
        <dbReference type="ARBA" id="ARBA00023014"/>
    </source>
</evidence>
<feature type="binding site" evidence="10">
    <location>
        <position position="477"/>
    </location>
    <ligand>
        <name>[Ni-4Fe-4S] cluster</name>
        <dbReference type="ChEBI" id="CHEBI:47739"/>
    </ligand>
</feature>
<dbReference type="GO" id="GO:0006091">
    <property type="term" value="P:generation of precursor metabolites and energy"/>
    <property type="evidence" value="ECO:0007669"/>
    <property type="project" value="InterPro"/>
</dbReference>
<comment type="catalytic activity">
    <reaction evidence="8 9">
        <text>CO + 2 oxidized [2Fe-2S]-[ferredoxin] + H2O = 2 reduced [2Fe-2S]-[ferredoxin] + CO2 + 2 H(+)</text>
        <dbReference type="Rhea" id="RHEA:21040"/>
        <dbReference type="Rhea" id="RHEA-COMP:10000"/>
        <dbReference type="Rhea" id="RHEA-COMP:10001"/>
        <dbReference type="ChEBI" id="CHEBI:15377"/>
        <dbReference type="ChEBI" id="CHEBI:15378"/>
        <dbReference type="ChEBI" id="CHEBI:16526"/>
        <dbReference type="ChEBI" id="CHEBI:17245"/>
        <dbReference type="ChEBI" id="CHEBI:33737"/>
        <dbReference type="ChEBI" id="CHEBI:33738"/>
        <dbReference type="EC" id="1.2.7.4"/>
    </reaction>
</comment>
<dbReference type="InterPro" id="IPR011254">
    <property type="entry name" value="Prismane-like_sf"/>
</dbReference>
<dbReference type="NCBIfam" id="TIGR01702">
    <property type="entry name" value="CO_DH_cata"/>
    <property type="match status" value="1"/>
</dbReference>
<proteinExistence type="predicted"/>
<feature type="binding site" evidence="10">
    <location>
        <position position="447"/>
    </location>
    <ligand>
        <name>[Ni-4Fe-4S] cluster</name>
        <dbReference type="ChEBI" id="CHEBI:47739"/>
    </ligand>
</feature>
<name>A0A1Q8QMK8_9FIRM</name>
<gene>
    <name evidence="11" type="ORF">DSOL_3954</name>
</gene>
<dbReference type="OrthoDB" id="5478720at2"/>
<comment type="cofactor">
    <cofactor evidence="1">
        <name>[4Fe-4S] cluster</name>
        <dbReference type="ChEBI" id="CHEBI:49883"/>
    </cofactor>
</comment>
<feature type="binding site" evidence="10">
    <location>
        <position position="261"/>
    </location>
    <ligand>
        <name>[Ni-4Fe-4S] cluster</name>
        <dbReference type="ChEBI" id="CHEBI:47739"/>
    </ligand>
</feature>
<keyword evidence="12" id="KW-1185">Reference proteome</keyword>
<dbReference type="GO" id="GO:0042542">
    <property type="term" value="P:response to hydrogen peroxide"/>
    <property type="evidence" value="ECO:0007669"/>
    <property type="project" value="TreeGrafter"/>
</dbReference>
<evidence type="ECO:0000256" key="6">
    <source>
        <dbReference type="ARBA" id="ARBA00023004"/>
    </source>
</evidence>
<feature type="binding site" evidence="10">
    <location>
        <position position="68"/>
    </location>
    <ligand>
        <name>[4Fe-4S] cluster</name>
        <dbReference type="ChEBI" id="CHEBI:49883"/>
        <label>2</label>
    </ligand>
</feature>
<dbReference type="STRING" id="1888891.DSOL_3954"/>
<evidence type="ECO:0000313" key="11">
    <source>
        <dbReference type="EMBL" id="OLN28576.1"/>
    </source>
</evidence>
<evidence type="ECO:0000256" key="10">
    <source>
        <dbReference type="PIRSR" id="PIRSR005023-1"/>
    </source>
</evidence>
<dbReference type="RefSeq" id="WP_075366373.1">
    <property type="nucleotide sequence ID" value="NZ_MLBF01000041.1"/>
</dbReference>
<dbReference type="GO" id="GO:0051539">
    <property type="term" value="F:4 iron, 4 sulfur cluster binding"/>
    <property type="evidence" value="ECO:0007669"/>
    <property type="project" value="UniProtKB-UniRule"/>
</dbReference>
<feature type="binding site" evidence="10">
    <location>
        <position position="334"/>
    </location>
    <ligand>
        <name>[Ni-4Fe-4S] cluster</name>
        <dbReference type="ChEBI" id="CHEBI:47739"/>
    </ligand>
</feature>
<evidence type="ECO:0000256" key="4">
    <source>
        <dbReference type="ARBA" id="ARBA00022723"/>
    </source>
</evidence>
<dbReference type="PANTHER" id="PTHR30109">
    <property type="entry name" value="HYDROXYLAMINE REDUCTASE"/>
    <property type="match status" value="1"/>
</dbReference>
<feature type="binding site" evidence="10">
    <location>
        <position position="45"/>
    </location>
    <ligand>
        <name>[4Fe-4S] cluster</name>
        <dbReference type="ChEBI" id="CHEBI:49883"/>
        <label>1</label>
        <note>ligand shared between dimeric partners</note>
    </ligand>
</feature>
<protein>
    <recommendedName>
        <fullName evidence="9">Carbon monoxide dehydrogenase</fullName>
        <ecNumber evidence="9">1.2.7.4</ecNumber>
    </recommendedName>
</protein>
<keyword evidence="4 9" id="KW-0479">Metal-binding</keyword>
<evidence type="ECO:0000313" key="12">
    <source>
        <dbReference type="Proteomes" id="UP000186102"/>
    </source>
</evidence>
<dbReference type="PIRSF" id="PIRSF005023">
    <property type="entry name" value="CODH"/>
    <property type="match status" value="1"/>
</dbReference>
<keyword evidence="5 9" id="KW-0560">Oxidoreductase</keyword>
<sequence>MNFKFSIDRAVQQLLPVAEKNNIQTVWDRFKAQQPQCGFGKLGVCCRICWKGPCRVDPFGNGPQRGVCGADAHTIVARNLIRGIAAGAASHSDHGRHIAMALFEVGEGHASAYKIKDEAKLQQVAKRLGIKTDGKNLQQIAKEVATVSLDDFSRQNAKVPCQWAVSTMTKERAEKLSNLGVMPHNIDAAVAEIMSRTHVGCDADPVNILLGGLKGALADYTGMYLSTELSDVLFGTPQPSVTSANLGVIKENAINIAVHGHNPLLSEIVCDAALLLNDAAKKAGAAEGFNIVGICCTGTEVMMRHGVPLATNYLSQEMPILTGALDAMVVDVQCIMPSLGVIKECFHTELITTMPTTKIPGATHVEFTEEKAMDAAKQILELAIEAYQRRDPKRINIPQYKETAVVGFSAEAIIGALSKLNPEDPLKPLLDNIVNGNIQGIALFAGCNSTNVVQDQNFIEIAKRLAANNVLLLATGCGAGAFSKHGLMTQEATLKYAGEGLKAVLTAIGEANGLNGPLPLVLHMGSCVDNTRAISVAVAVAQKLGVDLNKLPLVVSAPETMSEKAMAIGTCAVSLGLTTHLGTIPQVTGSKVVTEILTDKLKDLVGGYFLVETDPEKAAEKLLSVIEEKRKGLNI</sequence>
<accession>A0A1Q8QMK8</accession>
<dbReference type="EMBL" id="MLBF01000041">
    <property type="protein sequence ID" value="OLN28576.1"/>
    <property type="molecule type" value="Genomic_DNA"/>
</dbReference>
<dbReference type="GO" id="GO:0043885">
    <property type="term" value="F:anaerobic carbon-monoxide dehydrogenase activity"/>
    <property type="evidence" value="ECO:0007669"/>
    <property type="project" value="UniProtKB-UniRule"/>
</dbReference>
<evidence type="ECO:0000256" key="3">
    <source>
        <dbReference type="ARBA" id="ARBA00022596"/>
    </source>
</evidence>
<keyword evidence="6 9" id="KW-0408">Iron</keyword>
<dbReference type="InterPro" id="IPR004137">
    <property type="entry name" value="HCP/CODH"/>
</dbReference>
<keyword evidence="3 10" id="KW-0533">Nickel</keyword>
<evidence type="ECO:0000256" key="9">
    <source>
        <dbReference type="PIRNR" id="PIRNR005023"/>
    </source>
</evidence>
<dbReference type="Proteomes" id="UP000186102">
    <property type="component" value="Unassembled WGS sequence"/>
</dbReference>
<dbReference type="EC" id="1.2.7.4" evidence="9"/>
<keyword evidence="7 9" id="KW-0411">Iron-sulfur</keyword>
<feature type="binding site" evidence="10">
    <location>
        <position position="49"/>
    </location>
    <ligand>
        <name>[4Fe-4S] cluster</name>
        <dbReference type="ChEBI" id="CHEBI:49883"/>
        <label>2</label>
    </ligand>
</feature>
<dbReference type="Gene3D" id="3.40.50.2030">
    <property type="match status" value="2"/>
</dbReference>
<dbReference type="Pfam" id="PF03063">
    <property type="entry name" value="Prismane"/>
    <property type="match status" value="1"/>
</dbReference>